<dbReference type="RefSeq" id="WP_055277608.1">
    <property type="nucleotide sequence ID" value="NZ_CP071249.1"/>
</dbReference>
<dbReference type="Proteomes" id="UP001058016">
    <property type="component" value="Chromosome"/>
</dbReference>
<keyword evidence="3" id="KW-1185">Reference proteome</keyword>
<dbReference type="AlphaFoldDB" id="A0A9Q9FJJ2"/>
<gene>
    <name evidence="1" type="ORF">J0J69_08770</name>
    <name evidence="2" type="ORF">J0J70_05210</name>
</gene>
<evidence type="ECO:0000313" key="1">
    <source>
        <dbReference type="EMBL" id="UUF05186.1"/>
    </source>
</evidence>
<reference evidence="2 3" key="1">
    <citation type="submission" date="2021-03" db="EMBL/GenBank/DDBJ databases">
        <title>Comparative Genomics and Metabolomics in the genus Turicibacter.</title>
        <authorList>
            <person name="Maki J."/>
            <person name="Looft T."/>
        </authorList>
    </citation>
    <scope>NUCLEOTIDE SEQUENCE</scope>
    <source>
        <strain evidence="2">ISU324</strain>
        <strain evidence="1 3">MMM721</strain>
    </source>
</reference>
<dbReference type="Proteomes" id="UP001058072">
    <property type="component" value="Chromosome"/>
</dbReference>
<organism evidence="2 4">
    <name type="scientific">Turicibacter bilis</name>
    <dbReference type="NCBI Taxonomy" id="2735723"/>
    <lineage>
        <taxon>Bacteria</taxon>
        <taxon>Bacillati</taxon>
        <taxon>Bacillota</taxon>
        <taxon>Erysipelotrichia</taxon>
        <taxon>Erysipelotrichales</taxon>
        <taxon>Turicibacteraceae</taxon>
        <taxon>Turicibacter</taxon>
    </lineage>
</organism>
<evidence type="ECO:0000313" key="3">
    <source>
        <dbReference type="Proteomes" id="UP001058016"/>
    </source>
</evidence>
<evidence type="ECO:0000313" key="4">
    <source>
        <dbReference type="Proteomes" id="UP001058072"/>
    </source>
</evidence>
<dbReference type="EMBL" id="CP071249">
    <property type="protein sequence ID" value="UUF05186.1"/>
    <property type="molecule type" value="Genomic_DNA"/>
</dbReference>
<evidence type="ECO:0000313" key="2">
    <source>
        <dbReference type="EMBL" id="UUF09359.1"/>
    </source>
</evidence>
<dbReference type="EMBL" id="CP071250">
    <property type="protein sequence ID" value="UUF09359.1"/>
    <property type="molecule type" value="Genomic_DNA"/>
</dbReference>
<name>A0A9Q9FJJ2_9FIRM</name>
<protein>
    <submittedName>
        <fullName evidence="2">Uncharacterized protein</fullName>
    </submittedName>
</protein>
<proteinExistence type="predicted"/>
<accession>A0A9Q9FJJ2</accession>
<sequence length="126" mass="14713">MEIKTKHKKFKSFTDLYSFMVDGHLEEISVTMKYPDGTKSNGIMPIDMVLSFKCIEDIKSLDKELKELATKHNEDINKVREIAETYNEMNHFDDEEGEIQSQLENIESSNELKQIIQQLVNERLQA</sequence>